<proteinExistence type="predicted"/>
<evidence type="ECO:0000313" key="3">
    <source>
        <dbReference type="Proteomes" id="UP001188597"/>
    </source>
</evidence>
<evidence type="ECO:0000313" key="2">
    <source>
        <dbReference type="EMBL" id="KAK2997319.1"/>
    </source>
</evidence>
<reference evidence="2" key="1">
    <citation type="submission" date="2022-12" db="EMBL/GenBank/DDBJ databases">
        <title>Draft genome assemblies for two species of Escallonia (Escalloniales).</title>
        <authorList>
            <person name="Chanderbali A."/>
            <person name="Dervinis C."/>
            <person name="Anghel I."/>
            <person name="Soltis D."/>
            <person name="Soltis P."/>
            <person name="Zapata F."/>
        </authorList>
    </citation>
    <scope>NUCLEOTIDE SEQUENCE</scope>
    <source>
        <strain evidence="2">UCBG64.0493</strain>
        <tissue evidence="2">Leaf</tissue>
    </source>
</reference>
<organism evidence="2 3">
    <name type="scientific">Escallonia herrerae</name>
    <dbReference type="NCBI Taxonomy" id="1293975"/>
    <lineage>
        <taxon>Eukaryota</taxon>
        <taxon>Viridiplantae</taxon>
        <taxon>Streptophyta</taxon>
        <taxon>Embryophyta</taxon>
        <taxon>Tracheophyta</taxon>
        <taxon>Spermatophyta</taxon>
        <taxon>Magnoliopsida</taxon>
        <taxon>eudicotyledons</taxon>
        <taxon>Gunneridae</taxon>
        <taxon>Pentapetalae</taxon>
        <taxon>asterids</taxon>
        <taxon>campanulids</taxon>
        <taxon>Escalloniales</taxon>
        <taxon>Escalloniaceae</taxon>
        <taxon>Escallonia</taxon>
    </lineage>
</organism>
<dbReference type="Pfam" id="PF12515">
    <property type="entry name" value="CaATP_NAI"/>
    <property type="match status" value="1"/>
</dbReference>
<dbReference type="EMBL" id="JAVXUP010004268">
    <property type="protein sequence ID" value="KAK2997319.1"/>
    <property type="molecule type" value="Genomic_DNA"/>
</dbReference>
<accession>A0AA88UTP7</accession>
<name>A0AA88UTP7_9ASTE</name>
<dbReference type="InterPro" id="IPR024750">
    <property type="entry name" value="Ca_ATPase_N_dom"/>
</dbReference>
<sequence length="218" mass="25309">MVMFELSHAILVRDMRTSEAMLNAMSIEKCMKRVCYSIHIHHRFVGLQFEGKCSSNHTSIFQLSRSALVHFLSRVIEKYLRKNFDVQPKNPSQEALRRWRSAVWLVKNPRRRFRMVADLAKRAEGERKHMKIQFSTMTKTPDELETYRSQYPPMSDDASWIQPLVASAVAADQKGEKMRVALYVQKAALHFIDGVSRAEHKLSEEVMQAGLNQKNLLM</sequence>
<dbReference type="GO" id="GO:0005516">
    <property type="term" value="F:calmodulin binding"/>
    <property type="evidence" value="ECO:0007669"/>
    <property type="project" value="InterPro"/>
</dbReference>
<keyword evidence="3" id="KW-1185">Reference proteome</keyword>
<gene>
    <name evidence="2" type="ORF">RJ639_025241</name>
</gene>
<dbReference type="AlphaFoldDB" id="A0AA88UTP7"/>
<comment type="caution">
    <text evidence="2">The sequence shown here is derived from an EMBL/GenBank/DDBJ whole genome shotgun (WGS) entry which is preliminary data.</text>
</comment>
<protein>
    <recommendedName>
        <fullName evidence="1">Calcium-transporting P-type ATPase N-terminal autoinhibitory domain-containing protein</fullName>
    </recommendedName>
</protein>
<dbReference type="Gene3D" id="1.20.5.170">
    <property type="match status" value="1"/>
</dbReference>
<dbReference type="Proteomes" id="UP001188597">
    <property type="component" value="Unassembled WGS sequence"/>
</dbReference>
<evidence type="ECO:0000259" key="1">
    <source>
        <dbReference type="Pfam" id="PF12515"/>
    </source>
</evidence>
<feature type="domain" description="Calcium-transporting P-type ATPase N-terminal autoinhibitory" evidence="1">
    <location>
        <begin position="80"/>
        <end position="124"/>
    </location>
</feature>